<proteinExistence type="predicted"/>
<reference evidence="2 3" key="1">
    <citation type="submission" date="2021-01" db="EMBL/GenBank/DDBJ databases">
        <title>Whole genome shotgun sequence of Microbispora siamensis NBRC 104113.</title>
        <authorList>
            <person name="Komaki H."/>
            <person name="Tamura T."/>
        </authorList>
    </citation>
    <scope>NUCLEOTIDE SEQUENCE [LARGE SCALE GENOMIC DNA]</scope>
    <source>
        <strain evidence="2 3">NBRC 104113</strain>
    </source>
</reference>
<dbReference type="Proteomes" id="UP000660454">
    <property type="component" value="Unassembled WGS sequence"/>
</dbReference>
<keyword evidence="3" id="KW-1185">Reference proteome</keyword>
<dbReference type="RefSeq" id="WP_179155052.1">
    <property type="nucleotide sequence ID" value="NZ_BOOF01000005.1"/>
</dbReference>
<name>A0ABQ4GGX6_9ACTN</name>
<evidence type="ECO:0000313" key="2">
    <source>
        <dbReference type="EMBL" id="GIH60610.1"/>
    </source>
</evidence>
<evidence type="ECO:0000256" key="1">
    <source>
        <dbReference type="SAM" id="MobiDB-lite"/>
    </source>
</evidence>
<organism evidence="2 3">
    <name type="scientific">Microbispora siamensis</name>
    <dbReference type="NCBI Taxonomy" id="564413"/>
    <lineage>
        <taxon>Bacteria</taxon>
        <taxon>Bacillati</taxon>
        <taxon>Actinomycetota</taxon>
        <taxon>Actinomycetes</taxon>
        <taxon>Streptosporangiales</taxon>
        <taxon>Streptosporangiaceae</taxon>
        <taxon>Microbispora</taxon>
    </lineage>
</organism>
<comment type="caution">
    <text evidence="2">The sequence shown here is derived from an EMBL/GenBank/DDBJ whole genome shotgun (WGS) entry which is preliminary data.</text>
</comment>
<dbReference type="EMBL" id="BOOF01000005">
    <property type="protein sequence ID" value="GIH60610.1"/>
    <property type="molecule type" value="Genomic_DNA"/>
</dbReference>
<feature type="region of interest" description="Disordered" evidence="1">
    <location>
        <begin position="1"/>
        <end position="20"/>
    </location>
</feature>
<protein>
    <recommendedName>
        <fullName evidence="4">DUF3606 domain-containing protein</fullName>
    </recommendedName>
</protein>
<accession>A0ABQ4GGX6</accession>
<sequence>MCLSCGCGEPDDDHGNPDHITWTDLRKASRAADISPEQAADNIRSGMEALGTPPS</sequence>
<feature type="region of interest" description="Disordered" evidence="1">
    <location>
        <begin position="27"/>
        <end position="55"/>
    </location>
</feature>
<evidence type="ECO:0008006" key="4">
    <source>
        <dbReference type="Google" id="ProtNLM"/>
    </source>
</evidence>
<gene>
    <name evidence="2" type="ORF">Msi02_14270</name>
</gene>
<evidence type="ECO:0000313" key="3">
    <source>
        <dbReference type="Proteomes" id="UP000660454"/>
    </source>
</evidence>